<gene>
    <name evidence="2" type="ORF">ZIOFF_013926</name>
</gene>
<dbReference type="Proteomes" id="UP000734854">
    <property type="component" value="Unassembled WGS sequence"/>
</dbReference>
<keyword evidence="3" id="KW-1185">Reference proteome</keyword>
<evidence type="ECO:0000313" key="3">
    <source>
        <dbReference type="Proteomes" id="UP000734854"/>
    </source>
</evidence>
<sequence>MVAGGGDDVLVMNESDDGGDGTEGRGATTSQEAQQASRQEHQGIKSKFITDSFTISPNLTASPFPAQSRRSRWNCSLNPKLRFDSFPQVGEWWRVQRPDAEVSKHISTGATSLSEGFYGDTRKRKARKASVSTCDSLRSVSCCRLSPPMYALLVEVFDFGFSWWLLDCDRIWDVDSLHVVDVAHDDYITGEDVSLDTTEGLWME</sequence>
<protein>
    <submittedName>
        <fullName evidence="2">Uncharacterized protein</fullName>
    </submittedName>
</protein>
<proteinExistence type="predicted"/>
<comment type="caution">
    <text evidence="2">The sequence shown here is derived from an EMBL/GenBank/DDBJ whole genome shotgun (WGS) entry which is preliminary data.</text>
</comment>
<evidence type="ECO:0000313" key="2">
    <source>
        <dbReference type="EMBL" id="KAG6524036.1"/>
    </source>
</evidence>
<organism evidence="2 3">
    <name type="scientific">Zingiber officinale</name>
    <name type="common">Ginger</name>
    <name type="synonym">Amomum zingiber</name>
    <dbReference type="NCBI Taxonomy" id="94328"/>
    <lineage>
        <taxon>Eukaryota</taxon>
        <taxon>Viridiplantae</taxon>
        <taxon>Streptophyta</taxon>
        <taxon>Embryophyta</taxon>
        <taxon>Tracheophyta</taxon>
        <taxon>Spermatophyta</taxon>
        <taxon>Magnoliopsida</taxon>
        <taxon>Liliopsida</taxon>
        <taxon>Zingiberales</taxon>
        <taxon>Zingiberaceae</taxon>
        <taxon>Zingiber</taxon>
    </lineage>
</organism>
<feature type="region of interest" description="Disordered" evidence="1">
    <location>
        <begin position="1"/>
        <end position="42"/>
    </location>
</feature>
<reference evidence="2 3" key="1">
    <citation type="submission" date="2020-08" db="EMBL/GenBank/DDBJ databases">
        <title>Plant Genome Project.</title>
        <authorList>
            <person name="Zhang R.-G."/>
        </authorList>
    </citation>
    <scope>NUCLEOTIDE SEQUENCE [LARGE SCALE GENOMIC DNA]</scope>
    <source>
        <tissue evidence="2">Rhizome</tissue>
    </source>
</reference>
<accession>A0A8J5HGK5</accession>
<feature type="compositionally biased region" description="Polar residues" evidence="1">
    <location>
        <begin position="27"/>
        <end position="37"/>
    </location>
</feature>
<dbReference type="AlphaFoldDB" id="A0A8J5HGK5"/>
<name>A0A8J5HGK5_ZINOF</name>
<dbReference type="EMBL" id="JACMSC010000004">
    <property type="protein sequence ID" value="KAG6524036.1"/>
    <property type="molecule type" value="Genomic_DNA"/>
</dbReference>
<evidence type="ECO:0000256" key="1">
    <source>
        <dbReference type="SAM" id="MobiDB-lite"/>
    </source>
</evidence>